<feature type="domain" description="Poly A polymerase head" evidence="10">
    <location>
        <begin position="79"/>
        <end position="201"/>
    </location>
</feature>
<evidence type="ECO:0000256" key="1">
    <source>
        <dbReference type="ARBA" id="ARBA00001946"/>
    </source>
</evidence>
<dbReference type="EMBL" id="JADYXP020000018">
    <property type="protein sequence ID" value="KAL0106527.1"/>
    <property type="molecule type" value="Genomic_DNA"/>
</dbReference>
<keyword evidence="9" id="KW-0694">RNA-binding</keyword>
<dbReference type="SUPFAM" id="SSF81891">
    <property type="entry name" value="Poly A polymerase C-terminal region-like"/>
    <property type="match status" value="1"/>
</dbReference>
<evidence type="ECO:0008006" key="14">
    <source>
        <dbReference type="Google" id="ProtNLM"/>
    </source>
</evidence>
<dbReference type="InterPro" id="IPR043519">
    <property type="entry name" value="NT_sf"/>
</dbReference>
<dbReference type="GO" id="GO:0016779">
    <property type="term" value="F:nucleotidyltransferase activity"/>
    <property type="evidence" value="ECO:0007669"/>
    <property type="project" value="UniProtKB-KW"/>
</dbReference>
<keyword evidence="8" id="KW-0460">Magnesium</keyword>
<keyword evidence="5" id="KW-0548">Nucleotidyltransferase</keyword>
<dbReference type="PANTHER" id="PTHR46173:SF1">
    <property type="entry name" value="CCA TRNA NUCLEOTIDYLTRANSFERASE 1, MITOCHONDRIAL"/>
    <property type="match status" value="1"/>
</dbReference>
<organism evidence="12 13">
    <name type="scientific">Cardiocondyla obscurior</name>
    <dbReference type="NCBI Taxonomy" id="286306"/>
    <lineage>
        <taxon>Eukaryota</taxon>
        <taxon>Metazoa</taxon>
        <taxon>Ecdysozoa</taxon>
        <taxon>Arthropoda</taxon>
        <taxon>Hexapoda</taxon>
        <taxon>Insecta</taxon>
        <taxon>Pterygota</taxon>
        <taxon>Neoptera</taxon>
        <taxon>Endopterygota</taxon>
        <taxon>Hymenoptera</taxon>
        <taxon>Apocrita</taxon>
        <taxon>Aculeata</taxon>
        <taxon>Formicoidea</taxon>
        <taxon>Formicidae</taxon>
        <taxon>Myrmicinae</taxon>
        <taxon>Cardiocondyla</taxon>
    </lineage>
</organism>
<evidence type="ECO:0000256" key="7">
    <source>
        <dbReference type="ARBA" id="ARBA00022741"/>
    </source>
</evidence>
<dbReference type="GO" id="GO:0000049">
    <property type="term" value="F:tRNA binding"/>
    <property type="evidence" value="ECO:0007669"/>
    <property type="project" value="TreeGrafter"/>
</dbReference>
<evidence type="ECO:0000259" key="10">
    <source>
        <dbReference type="Pfam" id="PF01743"/>
    </source>
</evidence>
<dbReference type="AlphaFoldDB" id="A0AAW2EXY9"/>
<evidence type="ECO:0000256" key="3">
    <source>
        <dbReference type="ARBA" id="ARBA00022679"/>
    </source>
</evidence>
<dbReference type="GO" id="GO:0046872">
    <property type="term" value="F:metal ion binding"/>
    <property type="evidence" value="ECO:0007669"/>
    <property type="project" value="UniProtKB-KW"/>
</dbReference>
<gene>
    <name evidence="12" type="ORF">PUN28_016314</name>
</gene>
<protein>
    <recommendedName>
        <fullName evidence="14">CCA tRNA nucleotidyltransferase 1, mitochondrial</fullName>
    </recommendedName>
</protein>
<dbReference type="SUPFAM" id="SSF81301">
    <property type="entry name" value="Nucleotidyltransferase"/>
    <property type="match status" value="1"/>
</dbReference>
<comment type="similarity">
    <text evidence="2 9">Belongs to the tRNA nucleotidyltransferase/poly(A) polymerase family.</text>
</comment>
<dbReference type="GO" id="GO:0005739">
    <property type="term" value="C:mitochondrion"/>
    <property type="evidence" value="ECO:0007669"/>
    <property type="project" value="TreeGrafter"/>
</dbReference>
<dbReference type="InterPro" id="IPR002646">
    <property type="entry name" value="PolA_pol_head_dom"/>
</dbReference>
<reference evidence="12 13" key="1">
    <citation type="submission" date="2023-03" db="EMBL/GenBank/DDBJ databases">
        <title>High recombination rates correlate with genetic variation in Cardiocondyla obscurior ants.</title>
        <authorList>
            <person name="Errbii M."/>
        </authorList>
    </citation>
    <scope>NUCLEOTIDE SEQUENCE [LARGE SCALE GENOMIC DNA]</scope>
    <source>
        <strain evidence="12">Alpha-2009</strain>
        <tissue evidence="12">Whole body</tissue>
    </source>
</reference>
<dbReference type="Proteomes" id="UP001430953">
    <property type="component" value="Unassembled WGS sequence"/>
</dbReference>
<evidence type="ECO:0000256" key="5">
    <source>
        <dbReference type="ARBA" id="ARBA00022695"/>
    </source>
</evidence>
<accession>A0AAW2EXY9</accession>
<sequence>MLNTLARRTGHFFRRQIVTVRKYGVTSHEKVWKASRMSDVPLSRIDPVVMKLDSPEFHSIFTPELKVLSDLFNKYNYKLRIAGGAVRDILMGKQPKDLDFATDATPQQMKEMFTKEAVRMINEKGEKHGTITARINDTENFEITTLRIDILTDGRHAQVEFTKDWKLDANRRDLTINSMFLDLDGKVYDYFYGYDDLKKMRVVFVGNPSIRIQEDYLRILRYFRFYGRIMNSPDQHDETTIKALKENINGLQQISGERIWSEWNKILSGNFALELTLKLLECGGGKYIGLPEEPDVENFQKVYERMQSNNVTLKPISLIASMLKNNHEVLKLHERLKLSNFDRDLGFFLVQHREQEPCEQVLKPYQKLILLQQAKSYDILRDYAKELLKYQGAIQLLDELERWTIPKFPVSGSMLINNVSKQKMIGSILLELKKIWIDADFKLTSEQLMDYVPNIINELEEKLKEKKPTLDGERKKKLKKIK</sequence>
<evidence type="ECO:0000313" key="12">
    <source>
        <dbReference type="EMBL" id="KAL0106527.1"/>
    </source>
</evidence>
<evidence type="ECO:0000256" key="6">
    <source>
        <dbReference type="ARBA" id="ARBA00022723"/>
    </source>
</evidence>
<keyword evidence="6" id="KW-0479">Metal-binding</keyword>
<evidence type="ECO:0000259" key="11">
    <source>
        <dbReference type="Pfam" id="PF12627"/>
    </source>
</evidence>
<dbReference type="Pfam" id="PF12627">
    <property type="entry name" value="PolyA_pol_RNAbd"/>
    <property type="match status" value="1"/>
</dbReference>
<keyword evidence="3 9" id="KW-0808">Transferase</keyword>
<keyword evidence="7" id="KW-0547">Nucleotide-binding</keyword>
<evidence type="ECO:0000313" key="13">
    <source>
        <dbReference type="Proteomes" id="UP001430953"/>
    </source>
</evidence>
<dbReference type="Pfam" id="PF01743">
    <property type="entry name" value="PolyA_pol"/>
    <property type="match status" value="1"/>
</dbReference>
<comment type="caution">
    <text evidence="12">The sequence shown here is derived from an EMBL/GenBank/DDBJ whole genome shotgun (WGS) entry which is preliminary data.</text>
</comment>
<dbReference type="GO" id="GO:0000166">
    <property type="term" value="F:nucleotide binding"/>
    <property type="evidence" value="ECO:0007669"/>
    <property type="project" value="UniProtKB-KW"/>
</dbReference>
<proteinExistence type="inferred from homology"/>
<feature type="domain" description="tRNA nucleotidyltransferase/poly(A) polymerase RNA and SrmB- binding" evidence="11">
    <location>
        <begin position="237"/>
        <end position="283"/>
    </location>
</feature>
<dbReference type="CDD" id="cd05398">
    <property type="entry name" value="NT_ClassII-CCAase"/>
    <property type="match status" value="1"/>
</dbReference>
<name>A0AAW2EXY9_9HYME</name>
<evidence type="ECO:0000256" key="9">
    <source>
        <dbReference type="RuleBase" id="RU003953"/>
    </source>
</evidence>
<evidence type="ECO:0000256" key="4">
    <source>
        <dbReference type="ARBA" id="ARBA00022694"/>
    </source>
</evidence>
<dbReference type="InterPro" id="IPR050264">
    <property type="entry name" value="Bact_CCA-adding_enz_type3_sf"/>
</dbReference>
<dbReference type="Gene3D" id="1.10.3090.10">
    <property type="entry name" value="cca-adding enzyme, domain 2"/>
    <property type="match status" value="1"/>
</dbReference>
<dbReference type="Gene3D" id="3.30.460.10">
    <property type="entry name" value="Beta Polymerase, domain 2"/>
    <property type="match status" value="1"/>
</dbReference>
<evidence type="ECO:0000256" key="2">
    <source>
        <dbReference type="ARBA" id="ARBA00007265"/>
    </source>
</evidence>
<evidence type="ECO:0000256" key="8">
    <source>
        <dbReference type="ARBA" id="ARBA00022842"/>
    </source>
</evidence>
<dbReference type="GO" id="GO:0001680">
    <property type="term" value="P:tRNA 3'-terminal CCA addition"/>
    <property type="evidence" value="ECO:0007669"/>
    <property type="project" value="TreeGrafter"/>
</dbReference>
<keyword evidence="13" id="KW-1185">Reference proteome</keyword>
<dbReference type="GO" id="GO:1990180">
    <property type="term" value="P:mitochondrial tRNA 3'-end processing"/>
    <property type="evidence" value="ECO:0007669"/>
    <property type="project" value="TreeGrafter"/>
</dbReference>
<keyword evidence="4" id="KW-0819">tRNA processing</keyword>
<comment type="cofactor">
    <cofactor evidence="1">
        <name>Mg(2+)</name>
        <dbReference type="ChEBI" id="CHEBI:18420"/>
    </cofactor>
</comment>
<dbReference type="InterPro" id="IPR032828">
    <property type="entry name" value="PolyA_RNA-bd"/>
</dbReference>
<dbReference type="PANTHER" id="PTHR46173">
    <property type="entry name" value="CCA TRNA NUCLEOTIDYLTRANSFERASE 1, MITOCHONDRIAL"/>
    <property type="match status" value="1"/>
</dbReference>